<dbReference type="STRING" id="1423763.FC46_GL000139"/>
<organism evidence="1 2">
    <name type="scientific">Lactobacillus kalixensis DSM 16043</name>
    <dbReference type="NCBI Taxonomy" id="1423763"/>
    <lineage>
        <taxon>Bacteria</taxon>
        <taxon>Bacillati</taxon>
        <taxon>Bacillota</taxon>
        <taxon>Bacilli</taxon>
        <taxon>Lactobacillales</taxon>
        <taxon>Lactobacillaceae</taxon>
        <taxon>Lactobacillus</taxon>
    </lineage>
</organism>
<proteinExistence type="predicted"/>
<dbReference type="EMBL" id="AZFM01000001">
    <property type="protein sequence ID" value="KRL91590.1"/>
    <property type="molecule type" value="Genomic_DNA"/>
</dbReference>
<dbReference type="PANTHER" id="PTHR47505:SF1">
    <property type="entry name" value="DNA UTILIZATION PROTEIN YHGH"/>
    <property type="match status" value="1"/>
</dbReference>
<reference evidence="1 2" key="1">
    <citation type="journal article" date="2015" name="Genome Announc.">
        <title>Expanding the biotechnology potential of lactobacilli through comparative genomics of 213 strains and associated genera.</title>
        <authorList>
            <person name="Sun Z."/>
            <person name="Harris H.M."/>
            <person name="McCann A."/>
            <person name="Guo C."/>
            <person name="Argimon S."/>
            <person name="Zhang W."/>
            <person name="Yang X."/>
            <person name="Jeffery I.B."/>
            <person name="Cooney J.C."/>
            <person name="Kagawa T.F."/>
            <person name="Liu W."/>
            <person name="Song Y."/>
            <person name="Salvetti E."/>
            <person name="Wrobel A."/>
            <person name="Rasinkangas P."/>
            <person name="Parkhill J."/>
            <person name="Rea M.C."/>
            <person name="O'Sullivan O."/>
            <person name="Ritari J."/>
            <person name="Douillard F.P."/>
            <person name="Paul Ross R."/>
            <person name="Yang R."/>
            <person name="Briner A.E."/>
            <person name="Felis G.E."/>
            <person name="de Vos W.M."/>
            <person name="Barrangou R."/>
            <person name="Klaenhammer T.R."/>
            <person name="Caufield P.W."/>
            <person name="Cui Y."/>
            <person name="Zhang H."/>
            <person name="O'Toole P.W."/>
        </authorList>
    </citation>
    <scope>NUCLEOTIDE SEQUENCE [LARGE SCALE GENOMIC DNA]</scope>
    <source>
        <strain evidence="1 2">DSM 16043</strain>
    </source>
</reference>
<dbReference type="SUPFAM" id="SSF53271">
    <property type="entry name" value="PRTase-like"/>
    <property type="match status" value="1"/>
</dbReference>
<dbReference type="Gene3D" id="3.40.50.2020">
    <property type="match status" value="1"/>
</dbReference>
<name>A0A0R1UDR8_9LACO</name>
<dbReference type="InterPro" id="IPR029057">
    <property type="entry name" value="PRTase-like"/>
</dbReference>
<dbReference type="PATRIC" id="fig|1423763.3.peg.138"/>
<comment type="caution">
    <text evidence="1">The sequence shown here is derived from an EMBL/GenBank/DDBJ whole genome shotgun (WGS) entry which is preliminary data.</text>
</comment>
<gene>
    <name evidence="1" type="ORF">FC46_GL000139</name>
</gene>
<dbReference type="OrthoDB" id="9779910at2"/>
<sequence>MNECLLCGQVFIPRFSFVRTFSIEINDERLCLQCLKKFERLGKDRCPFCDKNMEKVEICSDCRFWQKIYGNNLMKNHSIYRYNRQFHDLMVSYKRYGDYCLHRVLEELSSEHLKNLNFDYYVPIPTSPDHQQKRQFDTITAIYEKIVPLSFFLKKREHTGAQGEKNKQERLATPQGFIVDANQLSEKDISETSILLLDDIYTNGRTLYHARDKLLEIFPNAKIESFAICR</sequence>
<dbReference type="RefSeq" id="WP_057797119.1">
    <property type="nucleotide sequence ID" value="NZ_AZFM01000001.1"/>
</dbReference>
<protein>
    <submittedName>
        <fullName evidence="1">Competence protein</fullName>
    </submittedName>
</protein>
<dbReference type="InterPro" id="IPR051910">
    <property type="entry name" value="ComF/GntX_DNA_util-trans"/>
</dbReference>
<keyword evidence="2" id="KW-1185">Reference proteome</keyword>
<evidence type="ECO:0000313" key="1">
    <source>
        <dbReference type="EMBL" id="KRL91590.1"/>
    </source>
</evidence>
<accession>A0A0R1UDR8</accession>
<dbReference type="PANTHER" id="PTHR47505">
    <property type="entry name" value="DNA UTILIZATION PROTEIN YHGH"/>
    <property type="match status" value="1"/>
</dbReference>
<evidence type="ECO:0000313" key="2">
    <source>
        <dbReference type="Proteomes" id="UP000051036"/>
    </source>
</evidence>
<dbReference type="Proteomes" id="UP000051036">
    <property type="component" value="Unassembled WGS sequence"/>
</dbReference>
<dbReference type="AlphaFoldDB" id="A0A0R1UDR8"/>